<dbReference type="InterPro" id="IPR000182">
    <property type="entry name" value="GNAT_dom"/>
</dbReference>
<feature type="compositionally biased region" description="Pro residues" evidence="1">
    <location>
        <begin position="188"/>
        <end position="199"/>
    </location>
</feature>
<dbReference type="OrthoDB" id="9785602at2"/>
<organism evidence="3 4">
    <name type="scientific">Dehalogenimonas alkenigignens</name>
    <dbReference type="NCBI Taxonomy" id="1217799"/>
    <lineage>
        <taxon>Bacteria</taxon>
        <taxon>Bacillati</taxon>
        <taxon>Chloroflexota</taxon>
        <taxon>Dehalococcoidia</taxon>
        <taxon>Dehalococcoidales</taxon>
        <taxon>Dehalococcoidaceae</taxon>
        <taxon>Dehalogenimonas</taxon>
    </lineage>
</organism>
<dbReference type="EMBL" id="LFDV01000001">
    <property type="protein sequence ID" value="KTB49155.1"/>
    <property type="molecule type" value="Genomic_DNA"/>
</dbReference>
<comment type="caution">
    <text evidence="3">The sequence shown here is derived from an EMBL/GenBank/DDBJ whole genome shotgun (WGS) entry which is preliminary data.</text>
</comment>
<evidence type="ECO:0000313" key="3">
    <source>
        <dbReference type="EMBL" id="KTB49155.1"/>
    </source>
</evidence>
<dbReference type="Pfam" id="PF13302">
    <property type="entry name" value="Acetyltransf_3"/>
    <property type="match status" value="1"/>
</dbReference>
<dbReference type="GO" id="GO:0016747">
    <property type="term" value="F:acyltransferase activity, transferring groups other than amino-acyl groups"/>
    <property type="evidence" value="ECO:0007669"/>
    <property type="project" value="InterPro"/>
</dbReference>
<dbReference type="PANTHER" id="PTHR43792:SF13">
    <property type="entry name" value="ACETYLTRANSFERASE"/>
    <property type="match status" value="1"/>
</dbReference>
<dbReference type="Gene3D" id="3.40.630.30">
    <property type="match status" value="1"/>
</dbReference>
<evidence type="ECO:0000256" key="1">
    <source>
        <dbReference type="SAM" id="MobiDB-lite"/>
    </source>
</evidence>
<accession>A0A0W0GKV1</accession>
<reference evidence="3 4" key="1">
    <citation type="submission" date="2015-06" db="EMBL/GenBank/DDBJ databases">
        <title>Genome sequence of the organohalide-respiring Dehalogenimonas alkenigignens type strain (IP3-3T).</title>
        <authorList>
            <person name="Key T.A."/>
            <person name="Richmond D.P."/>
            <person name="Bowman K.S."/>
            <person name="Cho Y.-J."/>
            <person name="Chun J."/>
            <person name="da Costa M.S."/>
            <person name="Rainey F.A."/>
            <person name="Moe W.M."/>
        </authorList>
    </citation>
    <scope>NUCLEOTIDE SEQUENCE [LARGE SCALE GENOMIC DNA]</scope>
    <source>
        <strain evidence="3 4">IP3-3</strain>
    </source>
</reference>
<dbReference type="SUPFAM" id="SSF55729">
    <property type="entry name" value="Acyl-CoA N-acyltransferases (Nat)"/>
    <property type="match status" value="1"/>
</dbReference>
<dbReference type="PROSITE" id="PS51186">
    <property type="entry name" value="GNAT"/>
    <property type="match status" value="1"/>
</dbReference>
<dbReference type="PANTHER" id="PTHR43792">
    <property type="entry name" value="GNAT FAMILY, PUTATIVE (AFU_ORTHOLOGUE AFUA_3G00765)-RELATED-RELATED"/>
    <property type="match status" value="1"/>
</dbReference>
<evidence type="ECO:0000313" key="4">
    <source>
        <dbReference type="Proteomes" id="UP000053947"/>
    </source>
</evidence>
<dbReference type="Proteomes" id="UP000053947">
    <property type="component" value="Unassembled WGS sequence"/>
</dbReference>
<proteinExistence type="predicted"/>
<evidence type="ECO:0000259" key="2">
    <source>
        <dbReference type="PROSITE" id="PS51186"/>
    </source>
</evidence>
<keyword evidence="3" id="KW-0808">Transferase</keyword>
<dbReference type="STRING" id="1217799.DEALK_00670"/>
<feature type="domain" description="N-acetyltransferase" evidence="2">
    <location>
        <begin position="1"/>
        <end position="173"/>
    </location>
</feature>
<sequence>MTFRIATSRLDLILEDIAALEAFSESPAKLASLLGAQVPPQWPVCGADVIAYVIDWLKSDPELGGFGAYFIIHRADRMLIGDGGFKGRPNQYGEVELGYSLIEAYRGQGYATEAAGALADWAFHQPDVTAVRAETLPDGLASQAVLKKIGMVLDGEYRHPDDGRVFRWRLDRQNRPPPRKIIAAGTPPGAPPPPPPPPA</sequence>
<dbReference type="RefSeq" id="WP_058437630.1">
    <property type="nucleotide sequence ID" value="NZ_KQ758903.1"/>
</dbReference>
<dbReference type="InterPro" id="IPR051531">
    <property type="entry name" value="N-acetyltransferase"/>
</dbReference>
<keyword evidence="4" id="KW-1185">Reference proteome</keyword>
<protein>
    <submittedName>
        <fullName evidence="3">Acetyltransferase</fullName>
    </submittedName>
</protein>
<name>A0A0W0GKV1_9CHLR</name>
<feature type="region of interest" description="Disordered" evidence="1">
    <location>
        <begin position="170"/>
        <end position="199"/>
    </location>
</feature>
<gene>
    <name evidence="3" type="ORF">DEALK_00670</name>
</gene>
<dbReference type="AlphaFoldDB" id="A0A0W0GKV1"/>
<dbReference type="InterPro" id="IPR016181">
    <property type="entry name" value="Acyl_CoA_acyltransferase"/>
</dbReference>